<feature type="chain" id="PRO_5002130334" evidence="3">
    <location>
        <begin position="21"/>
        <end position="331"/>
    </location>
</feature>
<gene>
    <name evidence="4" type="ORF">MCC93_23070</name>
    <name evidence="5" type="ORF">MON37_03655</name>
</gene>
<keyword evidence="3" id="KW-0732">Signal</keyword>
<feature type="compositionally biased region" description="Polar residues" evidence="2">
    <location>
        <begin position="322"/>
        <end position="331"/>
    </location>
</feature>
<evidence type="ECO:0000313" key="7">
    <source>
        <dbReference type="Proteomes" id="UP000829504"/>
    </source>
</evidence>
<dbReference type="InterPro" id="IPR031586">
    <property type="entry name" value="HpuA"/>
</dbReference>
<organism evidence="4 6">
    <name type="scientific">Morococcus cerebrosus</name>
    <dbReference type="NCBI Taxonomy" id="1056807"/>
    <lineage>
        <taxon>Bacteria</taxon>
        <taxon>Pseudomonadati</taxon>
        <taxon>Pseudomonadota</taxon>
        <taxon>Betaproteobacteria</taxon>
        <taxon>Neisseriales</taxon>
        <taxon>Neisseriaceae</taxon>
        <taxon>Morococcus</taxon>
    </lineage>
</organism>
<keyword evidence="7" id="KW-1185">Reference proteome</keyword>
<dbReference type="SUPFAM" id="SSF56925">
    <property type="entry name" value="OMPA-like"/>
    <property type="match status" value="1"/>
</dbReference>
<dbReference type="Proteomes" id="UP000031390">
    <property type="component" value="Unassembled WGS sequence"/>
</dbReference>
<reference evidence="5 7" key="2">
    <citation type="submission" date="2022-03" db="EMBL/GenBank/DDBJ databases">
        <title>Genome sequencing of Morococcus cerebrosus.</title>
        <authorList>
            <person name="Baek M.-G."/>
            <person name="Yi H."/>
        </authorList>
    </citation>
    <scope>NUCLEOTIDE SEQUENCE [LARGE SCALE GENOMIC DNA]</scope>
    <source>
        <strain evidence="5 7">CIP 81.93</strain>
    </source>
</reference>
<dbReference type="InterPro" id="IPR011250">
    <property type="entry name" value="OMP/PagP_B-barrel"/>
</dbReference>
<dbReference type="Pfam" id="PF16960">
    <property type="entry name" value="HpuA"/>
    <property type="match status" value="1"/>
</dbReference>
<dbReference type="EMBL" id="CP094242">
    <property type="protein sequence ID" value="UNV88040.1"/>
    <property type="molecule type" value="Genomic_DNA"/>
</dbReference>
<feature type="signal peptide" evidence="3">
    <location>
        <begin position="1"/>
        <end position="20"/>
    </location>
</feature>
<dbReference type="Proteomes" id="UP000829504">
    <property type="component" value="Chromosome"/>
</dbReference>
<evidence type="ECO:0000256" key="2">
    <source>
        <dbReference type="SAM" id="MobiDB-lite"/>
    </source>
</evidence>
<protein>
    <submittedName>
        <fullName evidence="4">Hemoglobin-haptoglobin-utilization protein</fullName>
    </submittedName>
    <submittedName>
        <fullName evidence="5">Transferrin-binding protein-like solute binding protein</fullName>
    </submittedName>
</protein>
<dbReference type="NCBIfam" id="NF041636">
    <property type="entry name" value="slam_lipo"/>
    <property type="match status" value="1"/>
</dbReference>
<sequence length="331" mass="34762">MKIKVPAISAVATLILTACAGGGASEPKVPVAIPTAQPIANIKLSDESSAVQTINTLSGKGGSLHEAELEVKTSWGGSYTDKQYVYQTPSGNYYNISSYSDPIVPSYSSPSYALRTRHEGQPLSEGGKLFVCCSNSGQFTYAPATKHDHLKFGAWINADGTADLFVGGKPVGTAKPSYYTPSDSTVAKGKTTYEVWAVRVRNGNIVTSTYDPGKSSGSSEKNTPKLSLLTANFNTNKLGGTILGNADYGPDVVMKDVGINGVDFSGTAESDGKNGKVEGKFFGQFNGDKTEVSIGGKVTFDADKSLDTVFGGVKNDDDRNTTDTSLTPVSK</sequence>
<comment type="subcellular location">
    <subcellularLocation>
        <location evidence="1">Cell outer membrane</location>
    </subcellularLocation>
</comment>
<dbReference type="PROSITE" id="PS51257">
    <property type="entry name" value="PROKAR_LIPOPROTEIN"/>
    <property type="match status" value="1"/>
</dbReference>
<evidence type="ECO:0000313" key="5">
    <source>
        <dbReference type="EMBL" id="UNV88040.1"/>
    </source>
</evidence>
<dbReference type="AlphaFoldDB" id="A0A0C1E3B9"/>
<dbReference type="GO" id="GO:0009279">
    <property type="term" value="C:cell outer membrane"/>
    <property type="evidence" value="ECO:0007669"/>
    <property type="project" value="UniProtKB-SubCell"/>
</dbReference>
<evidence type="ECO:0000313" key="4">
    <source>
        <dbReference type="EMBL" id="KIC06239.1"/>
    </source>
</evidence>
<reference evidence="4 6" key="1">
    <citation type="submission" date="2014-12" db="EMBL/GenBank/DDBJ databases">
        <title>Genome sequence of Morococcus cerebrosus.</title>
        <authorList>
            <person name="Shin S.-K."/>
            <person name="Yi H."/>
        </authorList>
    </citation>
    <scope>NUCLEOTIDE SEQUENCE [LARGE SCALE GENOMIC DNA]</scope>
    <source>
        <strain evidence="4 6">CIP 81.93</strain>
    </source>
</reference>
<dbReference type="RefSeq" id="WP_039409775.1">
    <property type="nucleotide sequence ID" value="NZ_CP094242.1"/>
</dbReference>
<proteinExistence type="predicted"/>
<evidence type="ECO:0000256" key="1">
    <source>
        <dbReference type="ARBA" id="ARBA00004442"/>
    </source>
</evidence>
<evidence type="ECO:0000256" key="3">
    <source>
        <dbReference type="SAM" id="SignalP"/>
    </source>
</evidence>
<dbReference type="InterPro" id="IPR054843">
    <property type="entry name" value="Slam_hemophilin_C"/>
</dbReference>
<feature type="region of interest" description="Disordered" evidence="2">
    <location>
        <begin position="311"/>
        <end position="331"/>
    </location>
</feature>
<accession>A0A0C1E3B9</accession>
<evidence type="ECO:0000313" key="6">
    <source>
        <dbReference type="Proteomes" id="UP000031390"/>
    </source>
</evidence>
<dbReference type="Gene3D" id="2.40.160.90">
    <property type="match status" value="1"/>
</dbReference>
<dbReference type="EMBL" id="JUFZ01000111">
    <property type="protein sequence ID" value="KIC06239.1"/>
    <property type="molecule type" value="Genomic_DNA"/>
</dbReference>
<dbReference type="PATRIC" id="fig|1056807.3.peg.2213"/>
<name>A0A0C1E3B9_9NEIS</name>